<feature type="region of interest" description="Disordered" evidence="1">
    <location>
        <begin position="13"/>
        <end position="32"/>
    </location>
</feature>
<proteinExistence type="predicted"/>
<evidence type="ECO:0000256" key="1">
    <source>
        <dbReference type="SAM" id="MobiDB-lite"/>
    </source>
</evidence>
<organism evidence="2">
    <name type="scientific">Myoviridae sp. ctgEf1</name>
    <dbReference type="NCBI Taxonomy" id="2827699"/>
    <lineage>
        <taxon>Viruses</taxon>
        <taxon>Duplodnaviria</taxon>
        <taxon>Heunggongvirae</taxon>
        <taxon>Uroviricota</taxon>
        <taxon>Caudoviricetes</taxon>
    </lineage>
</organism>
<name>A0A8S5SM12_9CAUD</name>
<dbReference type="EMBL" id="BK032620">
    <property type="protein sequence ID" value="DAF51703.1"/>
    <property type="molecule type" value="Genomic_DNA"/>
</dbReference>
<sequence>MRFSTFVLLPFGNSASPPIRGLQSVSSPTRDD</sequence>
<feature type="compositionally biased region" description="Polar residues" evidence="1">
    <location>
        <begin position="23"/>
        <end position="32"/>
    </location>
</feature>
<reference evidence="2" key="1">
    <citation type="journal article" date="2021" name="Proc. Natl. Acad. Sci. U.S.A.">
        <title>A Catalog of Tens of Thousands of Viruses from Human Metagenomes Reveals Hidden Associations with Chronic Diseases.</title>
        <authorList>
            <person name="Tisza M.J."/>
            <person name="Buck C.B."/>
        </authorList>
    </citation>
    <scope>NUCLEOTIDE SEQUENCE</scope>
    <source>
        <strain evidence="2">CtgEf1</strain>
    </source>
</reference>
<protein>
    <submittedName>
        <fullName evidence="2">Uncharacterized protein</fullName>
    </submittedName>
</protein>
<accession>A0A8S5SM12</accession>
<evidence type="ECO:0000313" key="2">
    <source>
        <dbReference type="EMBL" id="DAF51703.1"/>
    </source>
</evidence>